<dbReference type="Pfam" id="PF19701">
    <property type="entry name" value="DUF6199"/>
    <property type="match status" value="1"/>
</dbReference>
<keyword evidence="1" id="KW-1133">Transmembrane helix</keyword>
<feature type="transmembrane region" description="Helical" evidence="1">
    <location>
        <begin position="44"/>
        <end position="66"/>
    </location>
</feature>
<dbReference type="Proteomes" id="UP000830639">
    <property type="component" value="Chromosome"/>
</dbReference>
<evidence type="ECO:0000256" key="1">
    <source>
        <dbReference type="SAM" id="Phobius"/>
    </source>
</evidence>
<evidence type="ECO:0000313" key="4">
    <source>
        <dbReference type="Proteomes" id="UP000830639"/>
    </source>
</evidence>
<dbReference type="EMBL" id="CP096034">
    <property type="protein sequence ID" value="UPM52678.1"/>
    <property type="molecule type" value="Genomic_DNA"/>
</dbReference>
<keyword evidence="4" id="KW-1185">Reference proteome</keyword>
<evidence type="ECO:0000313" key="3">
    <source>
        <dbReference type="EMBL" id="UPM52678.1"/>
    </source>
</evidence>
<reference evidence="3 4" key="1">
    <citation type="submission" date="2022-04" db="EMBL/GenBank/DDBJ databases">
        <title>Mechanism of arsenic methylation and mitigation arsenic toxicity by Bacillus sp. LH14 from an Arsenic-Contaminated Paddy Soil.</title>
        <authorList>
            <person name="Wang D."/>
        </authorList>
    </citation>
    <scope>NUCLEOTIDE SEQUENCE [LARGE SCALE GENOMIC DNA]</scope>
    <source>
        <strain evidence="3 4">LH14</strain>
    </source>
</reference>
<keyword evidence="1" id="KW-0812">Transmembrane</keyword>
<dbReference type="RefSeq" id="WP_248266040.1">
    <property type="nucleotide sequence ID" value="NZ_CP096034.1"/>
</dbReference>
<gene>
    <name evidence="3" type="ORF">MY490_12630</name>
</gene>
<keyword evidence="1" id="KW-0472">Membrane</keyword>
<name>A0ABY4JFT1_9BACI</name>
<accession>A0ABY4JFT1</accession>
<protein>
    <recommendedName>
        <fullName evidence="2">DUF6199 domain-containing protein</fullName>
    </recommendedName>
</protein>
<dbReference type="InterPro" id="IPR045679">
    <property type="entry name" value="DUF6199"/>
</dbReference>
<sequence length="67" mass="7676">MFFRILLILFGFLLIVNPEAFWVVTESWKSDGATEPSSFFKWSTRFGGTMCVLVDAARIIASTVYYK</sequence>
<feature type="domain" description="DUF6199" evidence="2">
    <location>
        <begin position="5"/>
        <end position="54"/>
    </location>
</feature>
<proteinExistence type="predicted"/>
<evidence type="ECO:0000259" key="2">
    <source>
        <dbReference type="Pfam" id="PF19701"/>
    </source>
</evidence>
<organism evidence="3 4">
    <name type="scientific">Gottfriedia acidiceleris</name>
    <dbReference type="NCBI Taxonomy" id="371036"/>
    <lineage>
        <taxon>Bacteria</taxon>
        <taxon>Bacillati</taxon>
        <taxon>Bacillota</taxon>
        <taxon>Bacilli</taxon>
        <taxon>Bacillales</taxon>
        <taxon>Bacillaceae</taxon>
        <taxon>Gottfriedia</taxon>
    </lineage>
</organism>